<comment type="subunit">
    <text evidence="8">Associates with the 50S ribosomal subunit.</text>
</comment>
<keyword evidence="13" id="KW-1185">Reference proteome</keyword>
<feature type="domain" description="EngA-type G" evidence="11">
    <location>
        <begin position="3"/>
        <end position="167"/>
    </location>
</feature>
<dbReference type="Pfam" id="PF14714">
    <property type="entry name" value="KH_dom-like"/>
    <property type="match status" value="1"/>
</dbReference>
<dbReference type="InterPro" id="IPR005225">
    <property type="entry name" value="Small_GTP-bd"/>
</dbReference>
<protein>
    <recommendedName>
        <fullName evidence="2 8">GTPase Der</fullName>
    </recommendedName>
    <alternativeName>
        <fullName evidence="7 8">GTP-binding protein EngA</fullName>
    </alternativeName>
</protein>
<keyword evidence="3 8" id="KW-0690">Ribosome biogenesis</keyword>
<feature type="binding site" evidence="8">
    <location>
        <begin position="258"/>
        <end position="262"/>
    </location>
    <ligand>
        <name>GTP</name>
        <dbReference type="ChEBI" id="CHEBI:37565"/>
        <label>2</label>
    </ligand>
</feature>
<comment type="function">
    <text evidence="8 10">GTPase that plays an essential role in the late steps of ribosome biogenesis.</text>
</comment>
<evidence type="ECO:0000313" key="13">
    <source>
        <dbReference type="Proteomes" id="UP001595711"/>
    </source>
</evidence>
<feature type="binding site" evidence="8">
    <location>
        <begin position="211"/>
        <end position="218"/>
    </location>
    <ligand>
        <name>GTP</name>
        <dbReference type="ChEBI" id="CHEBI:37565"/>
        <label>2</label>
    </ligand>
</feature>
<evidence type="ECO:0000256" key="1">
    <source>
        <dbReference type="ARBA" id="ARBA00008279"/>
    </source>
</evidence>
<proteinExistence type="inferred from homology"/>
<dbReference type="PANTHER" id="PTHR43834:SF6">
    <property type="entry name" value="GTPASE DER"/>
    <property type="match status" value="1"/>
</dbReference>
<dbReference type="InterPro" id="IPR032859">
    <property type="entry name" value="KH_dom-like"/>
</dbReference>
<feature type="binding site" evidence="8">
    <location>
        <begin position="9"/>
        <end position="16"/>
    </location>
    <ligand>
        <name>GTP</name>
        <dbReference type="ChEBI" id="CHEBI:37565"/>
        <label>1</label>
    </ligand>
</feature>
<dbReference type="PANTHER" id="PTHR43834">
    <property type="entry name" value="GTPASE DER"/>
    <property type="match status" value="1"/>
</dbReference>
<feature type="binding site" evidence="8">
    <location>
        <begin position="56"/>
        <end position="60"/>
    </location>
    <ligand>
        <name>GTP</name>
        <dbReference type="ChEBI" id="CHEBI:37565"/>
        <label>1</label>
    </ligand>
</feature>
<comment type="caution">
    <text evidence="12">The sequence shown here is derived from an EMBL/GenBank/DDBJ whole genome shotgun (WGS) entry which is preliminary data.</text>
</comment>
<dbReference type="InterPro" id="IPR016484">
    <property type="entry name" value="GTPase_Der"/>
</dbReference>
<evidence type="ECO:0000256" key="6">
    <source>
        <dbReference type="ARBA" id="ARBA00023134"/>
    </source>
</evidence>
<dbReference type="PIRSF" id="PIRSF006485">
    <property type="entry name" value="GTP-binding_EngA"/>
    <property type="match status" value="1"/>
</dbReference>
<evidence type="ECO:0000256" key="2">
    <source>
        <dbReference type="ARBA" id="ARBA00020953"/>
    </source>
</evidence>
<accession>A0ABV7VIJ6</accession>
<feature type="binding site" evidence="8">
    <location>
        <begin position="323"/>
        <end position="326"/>
    </location>
    <ligand>
        <name>GTP</name>
        <dbReference type="ChEBI" id="CHEBI:37565"/>
        <label>2</label>
    </ligand>
</feature>
<dbReference type="Gene3D" id="3.40.50.300">
    <property type="entry name" value="P-loop containing nucleotide triphosphate hydrolases"/>
    <property type="match status" value="2"/>
</dbReference>
<dbReference type="RefSeq" id="WP_379728390.1">
    <property type="nucleotide sequence ID" value="NZ_JBHRYJ010000003.1"/>
</dbReference>
<evidence type="ECO:0000256" key="7">
    <source>
        <dbReference type="ARBA" id="ARBA00032345"/>
    </source>
</evidence>
<reference evidence="13" key="1">
    <citation type="journal article" date="2019" name="Int. J. Syst. Evol. Microbiol.">
        <title>The Global Catalogue of Microorganisms (GCM) 10K type strain sequencing project: providing services to taxonomists for standard genome sequencing and annotation.</title>
        <authorList>
            <consortium name="The Broad Institute Genomics Platform"/>
            <consortium name="The Broad Institute Genome Sequencing Center for Infectious Disease"/>
            <person name="Wu L."/>
            <person name="Ma J."/>
        </authorList>
    </citation>
    <scope>NUCLEOTIDE SEQUENCE [LARGE SCALE GENOMIC DNA]</scope>
    <source>
        <strain evidence="13">KCTC 42182</strain>
    </source>
</reference>
<dbReference type="Gene3D" id="3.30.300.20">
    <property type="match status" value="1"/>
</dbReference>
<dbReference type="SUPFAM" id="SSF52540">
    <property type="entry name" value="P-loop containing nucleoside triphosphate hydrolases"/>
    <property type="match status" value="2"/>
</dbReference>
<dbReference type="CDD" id="cd01894">
    <property type="entry name" value="EngA1"/>
    <property type="match status" value="1"/>
</dbReference>
<evidence type="ECO:0000256" key="8">
    <source>
        <dbReference type="HAMAP-Rule" id="MF_00195"/>
    </source>
</evidence>
<keyword evidence="4 10" id="KW-0677">Repeat</keyword>
<comment type="similarity">
    <text evidence="1 8 9 10">Belongs to the TRAFAC class TrmE-Era-EngA-EngB-Septin-like GTPase superfamily. EngA (Der) GTPase family.</text>
</comment>
<name>A0ABV7VIJ6_9PROT</name>
<evidence type="ECO:0000256" key="10">
    <source>
        <dbReference type="RuleBase" id="RU004481"/>
    </source>
</evidence>
<evidence type="ECO:0000256" key="9">
    <source>
        <dbReference type="PROSITE-ProRule" id="PRU01049"/>
    </source>
</evidence>
<dbReference type="NCBIfam" id="TIGR03594">
    <property type="entry name" value="GTPase_EngA"/>
    <property type="match status" value="1"/>
</dbReference>
<feature type="binding site" evidence="8">
    <location>
        <begin position="119"/>
        <end position="122"/>
    </location>
    <ligand>
        <name>GTP</name>
        <dbReference type="ChEBI" id="CHEBI:37565"/>
        <label>1</label>
    </ligand>
</feature>
<dbReference type="HAMAP" id="MF_00195">
    <property type="entry name" value="GTPase_Der"/>
    <property type="match status" value="1"/>
</dbReference>
<dbReference type="NCBIfam" id="TIGR00231">
    <property type="entry name" value="small_GTP"/>
    <property type="match status" value="2"/>
</dbReference>
<evidence type="ECO:0000259" key="11">
    <source>
        <dbReference type="PROSITE" id="PS51712"/>
    </source>
</evidence>
<keyword evidence="12" id="KW-0378">Hydrolase</keyword>
<dbReference type="Proteomes" id="UP001595711">
    <property type="component" value="Unassembled WGS sequence"/>
</dbReference>
<dbReference type="PRINTS" id="PR00326">
    <property type="entry name" value="GTP1OBG"/>
</dbReference>
<dbReference type="Pfam" id="PF01926">
    <property type="entry name" value="MMR_HSR1"/>
    <property type="match status" value="2"/>
</dbReference>
<keyword evidence="6 8" id="KW-0342">GTP-binding</keyword>
<dbReference type="InterPro" id="IPR027417">
    <property type="entry name" value="P-loop_NTPase"/>
</dbReference>
<dbReference type="EMBL" id="JBHRYJ010000003">
    <property type="protein sequence ID" value="MFC3677014.1"/>
    <property type="molecule type" value="Genomic_DNA"/>
</dbReference>
<evidence type="ECO:0000256" key="5">
    <source>
        <dbReference type="ARBA" id="ARBA00022741"/>
    </source>
</evidence>
<organism evidence="12 13">
    <name type="scientific">Ferrovibrio xuzhouensis</name>
    <dbReference type="NCBI Taxonomy" id="1576914"/>
    <lineage>
        <taxon>Bacteria</taxon>
        <taxon>Pseudomonadati</taxon>
        <taxon>Pseudomonadota</taxon>
        <taxon>Alphaproteobacteria</taxon>
        <taxon>Rhodospirillales</taxon>
        <taxon>Rhodospirillaceae</taxon>
        <taxon>Ferrovibrio</taxon>
    </lineage>
</organism>
<sequence length="473" mass="51832">MTAKIAIVGRPNVGKSTLFNRLVGRRLAIVDDTPGVTRDRREGAARIGDLEFTAVDTAGLEDSDVESMTGRMRQQTEAAVAEAAAVLFVIDARAGVTPLDAHFANWLRRQGRPVILLANKCEGGAGRGGMAEAYGLGFGDPLPVSAEHGEGLYDLAEVLAEHVASAGGLGDEGDELDPRELSDDEFNIDIDPDAPAPADDPMRPIQLAVVGRPNAGKSTLINKLIGSERLLTGPEPGLTRDAISIEWQYQGRVVRLVDTAGMRRKSRIEHKLEKLSVADSLRTIRMAQVVVLVLDAVLGMDKQDLTIADHVLQEGRALVIAVNKWDAVEDRALALKDIEERLEKSLPQARGIPVVTFSALTGRHLDRLLPAVMGQYERWNKRIPTAQVNRWLEEATTRNPAPMAGGRNVRIRYATQIKTRPPTIALFAPRAEFIPESYQRYLINSLRGVFDLQGVPIRMFLRKGKNPYVSDDE</sequence>
<dbReference type="InterPro" id="IPR031166">
    <property type="entry name" value="G_ENGA"/>
</dbReference>
<evidence type="ECO:0000256" key="4">
    <source>
        <dbReference type="ARBA" id="ARBA00022737"/>
    </source>
</evidence>
<dbReference type="InterPro" id="IPR015946">
    <property type="entry name" value="KH_dom-like_a/b"/>
</dbReference>
<evidence type="ECO:0000313" key="12">
    <source>
        <dbReference type="EMBL" id="MFC3677014.1"/>
    </source>
</evidence>
<evidence type="ECO:0000256" key="3">
    <source>
        <dbReference type="ARBA" id="ARBA00022517"/>
    </source>
</evidence>
<dbReference type="PROSITE" id="PS51712">
    <property type="entry name" value="G_ENGA"/>
    <property type="match status" value="2"/>
</dbReference>
<feature type="domain" description="EngA-type G" evidence="11">
    <location>
        <begin position="205"/>
        <end position="380"/>
    </location>
</feature>
<keyword evidence="5 8" id="KW-0547">Nucleotide-binding</keyword>
<dbReference type="InterPro" id="IPR006073">
    <property type="entry name" value="GTP-bd"/>
</dbReference>
<dbReference type="CDD" id="cd01895">
    <property type="entry name" value="EngA2"/>
    <property type="match status" value="1"/>
</dbReference>
<dbReference type="GO" id="GO:0016787">
    <property type="term" value="F:hydrolase activity"/>
    <property type="evidence" value="ECO:0007669"/>
    <property type="project" value="UniProtKB-KW"/>
</dbReference>
<gene>
    <name evidence="8 12" type="primary">der</name>
    <name evidence="12" type="ORF">ACFOOQ_15760</name>
</gene>